<keyword evidence="2" id="KW-1134">Transmembrane beta strand</keyword>
<dbReference type="Gene3D" id="1.20.1600.10">
    <property type="entry name" value="Outer membrane efflux proteins (OEP)"/>
    <property type="match status" value="1"/>
</dbReference>
<organism evidence="3 4">
    <name type="scientific">Steroidobacter flavus</name>
    <dbReference type="NCBI Taxonomy" id="1842136"/>
    <lineage>
        <taxon>Bacteria</taxon>
        <taxon>Pseudomonadati</taxon>
        <taxon>Pseudomonadota</taxon>
        <taxon>Gammaproteobacteria</taxon>
        <taxon>Steroidobacterales</taxon>
        <taxon>Steroidobacteraceae</taxon>
        <taxon>Steroidobacter</taxon>
    </lineage>
</organism>
<keyword evidence="2" id="KW-0812">Transmembrane</keyword>
<comment type="similarity">
    <text evidence="1 2">Belongs to the outer membrane factor (OMF) (TC 1.B.17) family.</text>
</comment>
<dbReference type="PROSITE" id="PS51257">
    <property type="entry name" value="PROKAR_LIPOPROTEIN"/>
    <property type="match status" value="1"/>
</dbReference>
<keyword evidence="2" id="KW-0564">Palmitate</keyword>
<evidence type="ECO:0000313" key="4">
    <source>
        <dbReference type="Proteomes" id="UP001595904"/>
    </source>
</evidence>
<keyword evidence="2" id="KW-0472">Membrane</keyword>
<evidence type="ECO:0000313" key="3">
    <source>
        <dbReference type="EMBL" id="MFC4308837.1"/>
    </source>
</evidence>
<evidence type="ECO:0000256" key="1">
    <source>
        <dbReference type="ARBA" id="ARBA00007613"/>
    </source>
</evidence>
<feature type="signal peptide" evidence="2">
    <location>
        <begin position="1"/>
        <end position="22"/>
    </location>
</feature>
<keyword evidence="4" id="KW-1185">Reference proteome</keyword>
<dbReference type="InterPro" id="IPR003423">
    <property type="entry name" value="OMP_efflux"/>
</dbReference>
<dbReference type="SUPFAM" id="SSF56954">
    <property type="entry name" value="Outer membrane efflux proteins (OEP)"/>
    <property type="match status" value="1"/>
</dbReference>
<dbReference type="RefSeq" id="WP_380595917.1">
    <property type="nucleotide sequence ID" value="NZ_JBHSDU010000003.1"/>
</dbReference>
<dbReference type="PANTHER" id="PTHR30203">
    <property type="entry name" value="OUTER MEMBRANE CATION EFFLUX PROTEIN"/>
    <property type="match status" value="1"/>
</dbReference>
<dbReference type="Gene3D" id="2.20.200.10">
    <property type="entry name" value="Outer membrane efflux proteins (OEP)"/>
    <property type="match status" value="1"/>
</dbReference>
<dbReference type="Proteomes" id="UP001595904">
    <property type="component" value="Unassembled WGS sequence"/>
</dbReference>
<dbReference type="EMBL" id="JBHSDU010000003">
    <property type="protein sequence ID" value="MFC4308837.1"/>
    <property type="molecule type" value="Genomic_DNA"/>
</dbReference>
<keyword evidence="2" id="KW-0732">Signal</keyword>
<accession>A0ABV8SPG9</accession>
<dbReference type="Pfam" id="PF02321">
    <property type="entry name" value="OEP"/>
    <property type="match status" value="2"/>
</dbReference>
<keyword evidence="2" id="KW-0449">Lipoprotein</keyword>
<comment type="caution">
    <text evidence="3">The sequence shown here is derived from an EMBL/GenBank/DDBJ whole genome shotgun (WGS) entry which is preliminary data.</text>
</comment>
<name>A0ABV8SPG9_9GAMM</name>
<sequence length="465" mass="50224">MSYSKLLIGAVAASWLAGCTMAPTYERPAAPVAADFPDAGSQSTSTIADIQWREFYADPKLRELIDLALANNRDLRVAILNIDQARAQYRIQRSQSFPQLDAVGNESVNRVPASVSQTGAGVTTRQFNANIGLSAYELDLFGRVRSLNGQALERFLATGEARKATQISLISEVANTYLTWAADLEQLALAQQTLKSQSDSYALTKRRFELGSASELTLRQIQTSVDTARVNVSTYTRLIAQDRNALVLLLGAAVPEHLTPASLSDTVSTVADLPAGLPSDLLTRRPDILQAEHELKAANFNIGAARAAFYPRITLTGSAGSSSTDLDGLFADGSGAWSFVPQISIPLFAGGANRANLDAAHVSRQIEVAQYEQAIQTAFREVADALAERNTLGDQLSARQSLVEATSTSFRLSQARFERGVDSYLDVLDSQRSLYTAQQGLIDARLQKLTNTVTLYKALGGGWSE</sequence>
<evidence type="ECO:0000256" key="2">
    <source>
        <dbReference type="RuleBase" id="RU362097"/>
    </source>
</evidence>
<comment type="subcellular location">
    <subcellularLocation>
        <location evidence="2">Cell outer membrane</location>
        <topology evidence="2">Lipid-anchor</topology>
    </subcellularLocation>
</comment>
<dbReference type="InterPro" id="IPR010131">
    <property type="entry name" value="MdtP/NodT-like"/>
</dbReference>
<proteinExistence type="inferred from homology"/>
<feature type="chain" id="PRO_5044981577" evidence="2">
    <location>
        <begin position="23"/>
        <end position="465"/>
    </location>
</feature>
<protein>
    <submittedName>
        <fullName evidence="3">AdeC/AdeK/OprM family multidrug efflux complex outer membrane factor</fullName>
    </submittedName>
</protein>
<gene>
    <name evidence="3" type="primary">adeC</name>
    <name evidence="3" type="ORF">ACFPN2_07065</name>
</gene>
<dbReference type="PANTHER" id="PTHR30203:SF32">
    <property type="entry name" value="CATION EFFLUX SYSTEM PROTEIN CUSC"/>
    <property type="match status" value="1"/>
</dbReference>
<reference evidence="4" key="1">
    <citation type="journal article" date="2019" name="Int. J. Syst. Evol. Microbiol.">
        <title>The Global Catalogue of Microorganisms (GCM) 10K type strain sequencing project: providing services to taxonomists for standard genome sequencing and annotation.</title>
        <authorList>
            <consortium name="The Broad Institute Genomics Platform"/>
            <consortium name="The Broad Institute Genome Sequencing Center for Infectious Disease"/>
            <person name="Wu L."/>
            <person name="Ma J."/>
        </authorList>
    </citation>
    <scope>NUCLEOTIDE SEQUENCE [LARGE SCALE GENOMIC DNA]</scope>
    <source>
        <strain evidence="4">CGMCC 1.10759</strain>
    </source>
</reference>
<dbReference type="NCBIfam" id="TIGR01845">
    <property type="entry name" value="outer_NodT"/>
    <property type="match status" value="1"/>
</dbReference>